<dbReference type="Gene3D" id="3.40.50.1820">
    <property type="entry name" value="alpha/beta hydrolase"/>
    <property type="match status" value="1"/>
</dbReference>
<evidence type="ECO:0000256" key="4">
    <source>
        <dbReference type="PIRSR" id="PIRSR001112-1"/>
    </source>
</evidence>
<proteinExistence type="inferred from homology"/>
<name>A0A5N6ILM8_9EURO</name>
<accession>A0A5N6ILM8</accession>
<dbReference type="Proteomes" id="UP000326289">
    <property type="component" value="Unassembled WGS sequence"/>
</dbReference>
<comment type="similarity">
    <text evidence="1">Belongs to the peptidase S33 family.</text>
</comment>
<evidence type="ECO:0000256" key="1">
    <source>
        <dbReference type="ARBA" id="ARBA00010088"/>
    </source>
</evidence>
<dbReference type="AlphaFoldDB" id="A0A5N6ILM8"/>
<dbReference type="InterPro" id="IPR029058">
    <property type="entry name" value="AB_hydrolase_fold"/>
</dbReference>
<organism evidence="7 8">
    <name type="scientific">Aspergillus minisclerotigenes</name>
    <dbReference type="NCBI Taxonomy" id="656917"/>
    <lineage>
        <taxon>Eukaryota</taxon>
        <taxon>Fungi</taxon>
        <taxon>Dikarya</taxon>
        <taxon>Ascomycota</taxon>
        <taxon>Pezizomycotina</taxon>
        <taxon>Eurotiomycetes</taxon>
        <taxon>Eurotiomycetidae</taxon>
        <taxon>Eurotiales</taxon>
        <taxon>Aspergillaceae</taxon>
        <taxon>Aspergillus</taxon>
        <taxon>Aspergillus subgen. Circumdati</taxon>
    </lineage>
</organism>
<dbReference type="PANTHER" id="PTHR21661">
    <property type="entry name" value="EPOXIDE HYDROLASE 1-RELATED"/>
    <property type="match status" value="1"/>
</dbReference>
<dbReference type="Pfam" id="PF06441">
    <property type="entry name" value="EHN"/>
    <property type="match status" value="1"/>
</dbReference>
<evidence type="ECO:0000313" key="7">
    <source>
        <dbReference type="EMBL" id="KAB8267074.1"/>
    </source>
</evidence>
<keyword evidence="2" id="KW-0058">Aromatic hydrocarbons catabolism</keyword>
<keyword evidence="3 7" id="KW-0378">Hydrolase</keyword>
<gene>
    <name evidence="7" type="ORF">BDV30DRAFT_244643</name>
</gene>
<dbReference type="InterPro" id="IPR016292">
    <property type="entry name" value="Epoxide_hydrolase"/>
</dbReference>
<feature type="chain" id="PRO_5024903680" evidence="5">
    <location>
        <begin position="21"/>
        <end position="435"/>
    </location>
</feature>
<reference evidence="7 8" key="1">
    <citation type="submission" date="2019-04" db="EMBL/GenBank/DDBJ databases">
        <title>Fungal friends and foes A comparative genomics study of 23 Aspergillus species from section Flavi.</title>
        <authorList>
            <consortium name="DOE Joint Genome Institute"/>
            <person name="Kjaerbolling I."/>
            <person name="Vesth T.C."/>
            <person name="Frisvad J.C."/>
            <person name="Nybo J.L."/>
            <person name="Theobald S."/>
            <person name="Kildgaard S."/>
            <person name="Petersen T.I."/>
            <person name="Kuo A."/>
            <person name="Sato A."/>
            <person name="Lyhne E.K."/>
            <person name="Kogle M.E."/>
            <person name="Wiebenga A."/>
            <person name="Kun R.S."/>
            <person name="Lubbers R.J."/>
            <person name="Makela M.R."/>
            <person name="Barry K."/>
            <person name="Chovatia M."/>
            <person name="Clum A."/>
            <person name="Daum C."/>
            <person name="Haridas S."/>
            <person name="He G."/>
            <person name="LaButti K."/>
            <person name="Lipzen A."/>
            <person name="Mondo S."/>
            <person name="Pangilinan J."/>
            <person name="Riley R."/>
            <person name="Salamov A."/>
            <person name="Simmons B.A."/>
            <person name="Magnuson J.K."/>
            <person name="Henrissat B."/>
            <person name="Mortensen U.H."/>
            <person name="Larsen T.O."/>
            <person name="De vries R.P."/>
            <person name="Grigoriev I.V."/>
            <person name="Machida M."/>
            <person name="Baker S.E."/>
            <person name="Andersen M.R."/>
        </authorList>
    </citation>
    <scope>NUCLEOTIDE SEQUENCE [LARGE SCALE GENOMIC DNA]</scope>
    <source>
        <strain evidence="7 8">CBS 117635</strain>
    </source>
</reference>
<evidence type="ECO:0000259" key="6">
    <source>
        <dbReference type="Pfam" id="PF06441"/>
    </source>
</evidence>
<evidence type="ECO:0000256" key="3">
    <source>
        <dbReference type="ARBA" id="ARBA00022801"/>
    </source>
</evidence>
<sequence>MFKLGFQLLAFTGLHRIVHGLPLVNSTFELHPFHIDLSSGIPRMLDQIRGTHLPEQFPYFGVGTSLGIGLDDLNTLRTEWITNFDWEKEQDCMNELKHFTTIIEGLTIHFVHEKSTESNAIPLLLIHGWPGSFLEFAPIIDQLTEDAETSTGSPVSFDVIVPSVPGFAFSSPPPVNWTIQDTARVFNTLMTDVLGYNTYAIHGTDWGSAIAYTLYDQYNTTIGAAHFAFLPFYPEHPDQLTAENITLSELEKVEEENAMNWASTGDGYFVEQTTKLRINSFSCKTKRNSYSRLLQPNTLGLALEDNPVGQLAWIGERFMNWSDPNAGTSPSLLNHNEILRSVSLYYLTGTFASSVLIYSQNPNTWRTEYSKAHTDAPMLFSAFKYNVAFWPSRLVAKVGNLVLYRNHDFGGHFPGLDNPTALLDDLREIGTFWKA</sequence>
<evidence type="ECO:0000256" key="2">
    <source>
        <dbReference type="ARBA" id="ARBA00022797"/>
    </source>
</evidence>
<dbReference type="PIRSF" id="PIRSF001112">
    <property type="entry name" value="Epoxide_hydrolase"/>
    <property type="match status" value="1"/>
</dbReference>
<dbReference type="GO" id="GO:0004301">
    <property type="term" value="F:epoxide hydrolase activity"/>
    <property type="evidence" value="ECO:0007669"/>
    <property type="project" value="TreeGrafter"/>
</dbReference>
<dbReference type="InterPro" id="IPR000639">
    <property type="entry name" value="Epox_hydrolase-like"/>
</dbReference>
<dbReference type="SUPFAM" id="SSF53474">
    <property type="entry name" value="alpha/beta-Hydrolases"/>
    <property type="match status" value="1"/>
</dbReference>
<feature type="active site" description="Nucleophile" evidence="4">
    <location>
        <position position="205"/>
    </location>
</feature>
<keyword evidence="8" id="KW-1185">Reference proteome</keyword>
<dbReference type="PRINTS" id="PR00412">
    <property type="entry name" value="EPOXHYDRLASE"/>
</dbReference>
<feature type="active site" description="Proton acceptor" evidence="4">
    <location>
        <position position="412"/>
    </location>
</feature>
<dbReference type="PANTHER" id="PTHR21661:SF35">
    <property type="entry name" value="EPOXIDE HYDROLASE"/>
    <property type="match status" value="1"/>
</dbReference>
<feature type="domain" description="Epoxide hydrolase N-terminal" evidence="6">
    <location>
        <begin position="31"/>
        <end position="136"/>
    </location>
</feature>
<dbReference type="EMBL" id="ML732918">
    <property type="protein sequence ID" value="KAB8267074.1"/>
    <property type="molecule type" value="Genomic_DNA"/>
</dbReference>
<evidence type="ECO:0000256" key="5">
    <source>
        <dbReference type="SAM" id="SignalP"/>
    </source>
</evidence>
<feature type="active site" description="Proton donor" evidence="4">
    <location>
        <position position="358"/>
    </location>
</feature>
<protein>
    <submittedName>
        <fullName evidence="7">Alpha/beta-hydrolase</fullName>
    </submittedName>
</protein>
<dbReference type="GO" id="GO:0097176">
    <property type="term" value="P:epoxide metabolic process"/>
    <property type="evidence" value="ECO:0007669"/>
    <property type="project" value="TreeGrafter"/>
</dbReference>
<keyword evidence="5" id="KW-0732">Signal</keyword>
<dbReference type="InterPro" id="IPR010497">
    <property type="entry name" value="Epoxide_hydro_N"/>
</dbReference>
<evidence type="ECO:0000313" key="8">
    <source>
        <dbReference type="Proteomes" id="UP000326289"/>
    </source>
</evidence>
<feature type="signal peptide" evidence="5">
    <location>
        <begin position="1"/>
        <end position="20"/>
    </location>
</feature>